<protein>
    <submittedName>
        <fullName evidence="1">Uncharacterized protein</fullName>
    </submittedName>
</protein>
<accession>A0ABM7HJS8</accession>
<dbReference type="RefSeq" id="WP_163642072.1">
    <property type="nucleotide sequence ID" value="NZ_AP022567.1"/>
</dbReference>
<dbReference type="Proteomes" id="UP000465622">
    <property type="component" value="Chromosome"/>
</dbReference>
<proteinExistence type="predicted"/>
<organism evidence="1 2">
    <name type="scientific">Mycolicibacterium mageritense</name>
    <name type="common">Mycobacterium mageritense</name>
    <dbReference type="NCBI Taxonomy" id="53462"/>
    <lineage>
        <taxon>Bacteria</taxon>
        <taxon>Bacillati</taxon>
        <taxon>Actinomycetota</taxon>
        <taxon>Actinomycetes</taxon>
        <taxon>Mycobacteriales</taxon>
        <taxon>Mycobacteriaceae</taxon>
        <taxon>Mycolicibacterium</taxon>
    </lineage>
</organism>
<keyword evidence="2" id="KW-1185">Reference proteome</keyword>
<evidence type="ECO:0000313" key="1">
    <source>
        <dbReference type="EMBL" id="BBX30731.1"/>
    </source>
</evidence>
<name>A0ABM7HJS8_MYCME</name>
<evidence type="ECO:0000313" key="2">
    <source>
        <dbReference type="Proteomes" id="UP000465622"/>
    </source>
</evidence>
<gene>
    <name evidence="1" type="ORF">MMAGJ_00130</name>
</gene>
<sequence length="48" mass="5333">MIASVVDPHGSHFDDGIERLKGFAAFVERYPSEYAGFESLAKNKSGDW</sequence>
<dbReference type="EMBL" id="AP022567">
    <property type="protein sequence ID" value="BBX30731.1"/>
    <property type="molecule type" value="Genomic_DNA"/>
</dbReference>
<reference evidence="1 2" key="1">
    <citation type="journal article" date="2019" name="Emerg. Microbes Infect.">
        <title>Comprehensive subspecies identification of 175 nontuberculous mycobacteria species based on 7547 genomic profiles.</title>
        <authorList>
            <person name="Matsumoto Y."/>
            <person name="Kinjo T."/>
            <person name="Motooka D."/>
            <person name="Nabeya D."/>
            <person name="Jung N."/>
            <person name="Uechi K."/>
            <person name="Horii T."/>
            <person name="Iida T."/>
            <person name="Fujita J."/>
            <person name="Nakamura S."/>
        </authorList>
    </citation>
    <scope>NUCLEOTIDE SEQUENCE [LARGE SCALE GENOMIC DNA]</scope>
    <source>
        <strain evidence="1 2">JCM 12375</strain>
    </source>
</reference>